<proteinExistence type="predicted"/>
<dbReference type="Proteomes" id="UP000189674">
    <property type="component" value="Chromosome"/>
</dbReference>
<name>A0A1U9NJ73_9BACT</name>
<reference evidence="2" key="1">
    <citation type="submission" date="2017-02" db="EMBL/GenBank/DDBJ databases">
        <title>Comparative genomics and description of representatives of a novel lineage of planctomycetes thriving in anoxic sediments.</title>
        <authorList>
            <person name="Spring S."/>
            <person name="Bunk B."/>
            <person name="Sproer C."/>
        </authorList>
    </citation>
    <scope>NUCLEOTIDE SEQUENCE [LARGE SCALE GENOMIC DNA]</scope>
    <source>
        <strain evidence="2">ST-NAGAB-D1</strain>
    </source>
</reference>
<dbReference type="AlphaFoldDB" id="A0A1U9NJ73"/>
<accession>A0A1U9NJ73</accession>
<evidence type="ECO:0000313" key="2">
    <source>
        <dbReference type="Proteomes" id="UP000189674"/>
    </source>
</evidence>
<sequence>MLHVNESKAKLSICIGVKFWYSPAIYRINECGYFGAKKKG</sequence>
<dbReference type="EMBL" id="CP019791">
    <property type="protein sequence ID" value="AQT67566.1"/>
    <property type="molecule type" value="Genomic_DNA"/>
</dbReference>
<dbReference type="KEGG" id="alus:STSP2_00714"/>
<protein>
    <submittedName>
        <fullName evidence="1">Uncharacterized protein</fullName>
    </submittedName>
</protein>
<evidence type="ECO:0000313" key="1">
    <source>
        <dbReference type="EMBL" id="AQT67566.1"/>
    </source>
</evidence>
<gene>
    <name evidence="1" type="ORF">STSP2_00714</name>
</gene>
<organism evidence="1 2">
    <name type="scientific">Anaerohalosphaera lusitana</name>
    <dbReference type="NCBI Taxonomy" id="1936003"/>
    <lineage>
        <taxon>Bacteria</taxon>
        <taxon>Pseudomonadati</taxon>
        <taxon>Planctomycetota</taxon>
        <taxon>Phycisphaerae</taxon>
        <taxon>Sedimentisphaerales</taxon>
        <taxon>Anaerohalosphaeraceae</taxon>
        <taxon>Anaerohalosphaera</taxon>
    </lineage>
</organism>
<dbReference type="STRING" id="1936003.STSP2_00714"/>
<keyword evidence="2" id="KW-1185">Reference proteome</keyword>